<sequence length="50" mass="5894">MSTSEETDGLRPRYGSVLDGVERLTAEEMDERRQQNMAYEYLCHLEEAKR</sequence>
<protein>
    <submittedName>
        <fullName evidence="1">(spotted green pufferfish) hypothetical protein</fullName>
    </submittedName>
</protein>
<accession>Q4SGG1</accession>
<reference evidence="1" key="1">
    <citation type="journal article" date="2004" name="Nature">
        <title>Genome duplication in the teleost fish Tetraodon nigroviridis reveals the early vertebrate proto-karyotype.</title>
        <authorList>
            <person name="Jaillon O."/>
            <person name="Aury J.-M."/>
            <person name="Brunet F."/>
            <person name="Petit J.-L."/>
            <person name="Stange-Thomann N."/>
            <person name="Mauceli E."/>
            <person name="Bouneau L."/>
            <person name="Fischer C."/>
            <person name="Ozouf-Costaz C."/>
            <person name="Bernot A."/>
            <person name="Nicaud S."/>
            <person name="Jaffe D."/>
            <person name="Fisher S."/>
            <person name="Lutfalla G."/>
            <person name="Dossat C."/>
            <person name="Segurens B."/>
            <person name="Dasilva C."/>
            <person name="Salanoubat M."/>
            <person name="Levy M."/>
            <person name="Boudet N."/>
            <person name="Castellano S."/>
            <person name="Anthouard V."/>
            <person name="Jubin C."/>
            <person name="Castelli V."/>
            <person name="Katinka M."/>
            <person name="Vacherie B."/>
            <person name="Biemont C."/>
            <person name="Skalli Z."/>
            <person name="Cattolico L."/>
            <person name="Poulain J."/>
            <person name="De Berardinis V."/>
            <person name="Cruaud C."/>
            <person name="Duprat S."/>
            <person name="Brottier P."/>
            <person name="Coutanceau J.-P."/>
            <person name="Gouzy J."/>
            <person name="Parra G."/>
            <person name="Lardier G."/>
            <person name="Chapple C."/>
            <person name="McKernan K.J."/>
            <person name="McEwan P."/>
            <person name="Bosak S."/>
            <person name="Kellis M."/>
            <person name="Volff J.-N."/>
            <person name="Guigo R."/>
            <person name="Zody M.C."/>
            <person name="Mesirov J."/>
            <person name="Lindblad-Toh K."/>
            <person name="Birren B."/>
            <person name="Nusbaum C."/>
            <person name="Kahn D."/>
            <person name="Robinson-Rechavi M."/>
            <person name="Laudet V."/>
            <person name="Schachter V."/>
            <person name="Quetier F."/>
            <person name="Saurin W."/>
            <person name="Scarpelli C."/>
            <person name="Wincker P."/>
            <person name="Lander E.S."/>
            <person name="Weissenbach J."/>
            <person name="Roest Crollius H."/>
        </authorList>
    </citation>
    <scope>NUCLEOTIDE SEQUENCE [LARGE SCALE GENOMIC DNA]</scope>
</reference>
<dbReference type="HOGENOM" id="CLU_000972_2_1_1"/>
<dbReference type="EMBL" id="CAAE01014596">
    <property type="protein sequence ID" value="CAG00271.1"/>
    <property type="molecule type" value="Genomic_DNA"/>
</dbReference>
<evidence type="ECO:0000313" key="1">
    <source>
        <dbReference type="EMBL" id="CAG00271.1"/>
    </source>
</evidence>
<dbReference type="KEGG" id="tng:GSTEN00018652G001"/>
<proteinExistence type="predicted"/>
<dbReference type="OrthoDB" id="8576114at2759"/>
<dbReference type="AlphaFoldDB" id="Q4SGG1"/>
<gene>
    <name evidence="1" type="ORF">GSTENG00018652001</name>
</gene>
<reference evidence="1" key="2">
    <citation type="submission" date="2004-02" db="EMBL/GenBank/DDBJ databases">
        <authorList>
            <consortium name="Genoscope"/>
            <consortium name="Whitehead Institute Centre for Genome Research"/>
        </authorList>
    </citation>
    <scope>NUCLEOTIDE SEQUENCE</scope>
</reference>
<comment type="caution">
    <text evidence="1">The sequence shown here is derived from an EMBL/GenBank/DDBJ whole genome shotgun (WGS) entry which is preliminary data.</text>
</comment>
<name>Q4SGG1_TETNG</name>
<organism evidence="1">
    <name type="scientific">Tetraodon nigroviridis</name>
    <name type="common">Spotted green pufferfish</name>
    <name type="synonym">Chelonodon nigroviridis</name>
    <dbReference type="NCBI Taxonomy" id="99883"/>
    <lineage>
        <taxon>Eukaryota</taxon>
        <taxon>Metazoa</taxon>
        <taxon>Chordata</taxon>
        <taxon>Craniata</taxon>
        <taxon>Vertebrata</taxon>
        <taxon>Euteleostomi</taxon>
        <taxon>Actinopterygii</taxon>
        <taxon>Neopterygii</taxon>
        <taxon>Teleostei</taxon>
        <taxon>Neoteleostei</taxon>
        <taxon>Acanthomorphata</taxon>
        <taxon>Eupercaria</taxon>
        <taxon>Tetraodontiformes</taxon>
        <taxon>Tetradontoidea</taxon>
        <taxon>Tetraodontidae</taxon>
        <taxon>Tetraodon</taxon>
    </lineage>
</organism>